<evidence type="ECO:0000256" key="1">
    <source>
        <dbReference type="SAM" id="SignalP"/>
    </source>
</evidence>
<evidence type="ECO:0000313" key="3">
    <source>
        <dbReference type="EMBL" id="SUN06958.1"/>
    </source>
</evidence>
<feature type="chain" id="PRO_5044564179" evidence="1">
    <location>
        <begin position="26"/>
        <end position="215"/>
    </location>
</feature>
<dbReference type="EMBL" id="UHEN01000001">
    <property type="protein sequence ID" value="SUN06958.1"/>
    <property type="molecule type" value="Genomic_DNA"/>
</dbReference>
<keyword evidence="1" id="KW-0732">Signal</keyword>
<evidence type="ECO:0000313" key="5">
    <source>
        <dbReference type="Proteomes" id="UP000255213"/>
    </source>
</evidence>
<accession>A0A1Q8EET8</accession>
<dbReference type="OrthoDB" id="2186567at2"/>
<evidence type="ECO:0000313" key="2">
    <source>
        <dbReference type="EMBL" id="OLF50302.1"/>
    </source>
</evidence>
<protein>
    <submittedName>
        <fullName evidence="2">Uncharacterized protein</fullName>
    </submittedName>
</protein>
<dbReference type="Proteomes" id="UP000255213">
    <property type="component" value="Unassembled WGS sequence"/>
</dbReference>
<reference evidence="3 5" key="3">
    <citation type="submission" date="2018-06" db="EMBL/GenBank/DDBJ databases">
        <authorList>
            <consortium name="Pathogen Informatics"/>
            <person name="Doyle S."/>
        </authorList>
    </citation>
    <scope>NUCLEOTIDE SEQUENCE [LARGE SCALE GENOMIC DNA]</scope>
    <source>
        <strain evidence="3 5">NCTC12957</strain>
    </source>
</reference>
<reference evidence="4" key="2">
    <citation type="submission" date="2016-12" db="EMBL/GenBank/DDBJ databases">
        <authorList>
            <person name="Gulvik C.A."/>
        </authorList>
    </citation>
    <scope>NUCLEOTIDE SEQUENCE [LARGE SCALE GENOMIC DNA]</scope>
    <source>
        <strain evidence="4">ATCC 51725</strain>
    </source>
</reference>
<name>A0A1Q8EET8_STRAI</name>
<keyword evidence="4" id="KW-1185">Reference proteome</keyword>
<sequence length="215" mass="23776">MKKLRLLSSLGALIVLALANTAVSAATPKENVELPDIVPPSESQIVQVLPEGGYIANDDGSSEFDPETVQNNGGILMTYGEYLTREQTDTSLDAFVSSYIGFRSASPRKAVENPKILQLKQHYRSNPFSAKGWRFSEAKFRAADGTGTWLLWETYGDGGVVGNEWEAYQTYQSGQSIGRAKIEANRQQYVNGNGSWLFFYTYNPIPGSGYVVYNY</sequence>
<feature type="signal peptide" evidence="1">
    <location>
        <begin position="1"/>
        <end position="25"/>
    </location>
</feature>
<dbReference type="EMBL" id="MSJL01000008">
    <property type="protein sequence ID" value="OLF50302.1"/>
    <property type="molecule type" value="Genomic_DNA"/>
</dbReference>
<dbReference type="Proteomes" id="UP000186437">
    <property type="component" value="Unassembled WGS sequence"/>
</dbReference>
<dbReference type="RefSeq" id="WP_075098710.1">
    <property type="nucleotide sequence ID" value="NZ_MSJL01000008.1"/>
</dbReference>
<reference evidence="2" key="1">
    <citation type="submission" date="2016-12" db="EMBL/GenBank/DDBJ databases">
        <authorList>
            <person name="Song W.-J."/>
            <person name="Kurnit D.M."/>
        </authorList>
    </citation>
    <scope>NUCLEOTIDE SEQUENCE [LARGE SCALE GENOMIC DNA]</scope>
    <source>
        <strain evidence="2">ATCC 51725</strain>
    </source>
</reference>
<dbReference type="AlphaFoldDB" id="A0A1Q8EET8"/>
<organism evidence="2 4">
    <name type="scientific">Streptococcus acidominimus</name>
    <dbReference type="NCBI Taxonomy" id="1326"/>
    <lineage>
        <taxon>Bacteria</taxon>
        <taxon>Bacillati</taxon>
        <taxon>Bacillota</taxon>
        <taxon>Bacilli</taxon>
        <taxon>Lactobacillales</taxon>
        <taxon>Streptococcaceae</taxon>
        <taxon>Streptococcus</taxon>
    </lineage>
</organism>
<proteinExistence type="predicted"/>
<evidence type="ECO:0000313" key="4">
    <source>
        <dbReference type="Proteomes" id="UP000186437"/>
    </source>
</evidence>
<gene>
    <name evidence="2" type="ORF">BU200_02745</name>
    <name evidence="3" type="ORF">NCTC12957_00925</name>
</gene>